<comment type="caution">
    <text evidence="1">The sequence shown here is derived from an EMBL/GenBank/DDBJ whole genome shotgun (WGS) entry which is preliminary data.</text>
</comment>
<protein>
    <submittedName>
        <fullName evidence="1">Uncharacterized protein</fullName>
    </submittedName>
</protein>
<evidence type="ECO:0000313" key="1">
    <source>
        <dbReference type="EMBL" id="GFP77446.1"/>
    </source>
</evidence>
<organism evidence="1 2">
    <name type="scientific">Clostridium fungisolvens</name>
    <dbReference type="NCBI Taxonomy" id="1604897"/>
    <lineage>
        <taxon>Bacteria</taxon>
        <taxon>Bacillati</taxon>
        <taxon>Bacillota</taxon>
        <taxon>Clostridia</taxon>
        <taxon>Eubacteriales</taxon>
        <taxon>Clostridiaceae</taxon>
        <taxon>Clostridium</taxon>
    </lineage>
</organism>
<name>A0A6V8SL05_9CLOT</name>
<reference evidence="1 2" key="1">
    <citation type="submission" date="2020-07" db="EMBL/GenBank/DDBJ databases">
        <title>A new beta-1,3-glucan-decomposing anaerobic bacterium isolated from anoxic soil subjected to biological soil disinfestation.</title>
        <authorList>
            <person name="Ueki A."/>
            <person name="Tonouchi A."/>
        </authorList>
    </citation>
    <scope>NUCLEOTIDE SEQUENCE [LARGE SCALE GENOMIC DNA]</scope>
    <source>
        <strain evidence="1 2">TW1</strain>
    </source>
</reference>
<proteinExistence type="predicted"/>
<dbReference type="AlphaFoldDB" id="A0A6V8SL05"/>
<gene>
    <name evidence="1" type="ORF">bsdtw1_03574</name>
</gene>
<dbReference type="EMBL" id="BLZR01000001">
    <property type="protein sequence ID" value="GFP77446.1"/>
    <property type="molecule type" value="Genomic_DNA"/>
</dbReference>
<keyword evidence="2" id="KW-1185">Reference proteome</keyword>
<accession>A0A6V8SL05</accession>
<evidence type="ECO:0000313" key="2">
    <source>
        <dbReference type="Proteomes" id="UP000580568"/>
    </source>
</evidence>
<dbReference type="RefSeq" id="WP_183278818.1">
    <property type="nucleotide sequence ID" value="NZ_BLZR01000001.1"/>
</dbReference>
<sequence>MPLPEITQDNVHIFIPLKVAKVTEMLSKDKKITWEEALLEVYNSKVYSVLEKEDTKLWYEGPTYLYKELEDEIES</sequence>
<dbReference type="Proteomes" id="UP000580568">
    <property type="component" value="Unassembled WGS sequence"/>
</dbReference>